<accession>A0ABP9LC01</accession>
<evidence type="ECO:0000313" key="2">
    <source>
        <dbReference type="Proteomes" id="UP001500124"/>
    </source>
</evidence>
<dbReference type="Proteomes" id="UP001500124">
    <property type="component" value="Unassembled WGS sequence"/>
</dbReference>
<proteinExistence type="predicted"/>
<evidence type="ECO:0000313" key="1">
    <source>
        <dbReference type="EMBL" id="GAA5073580.1"/>
    </source>
</evidence>
<comment type="caution">
    <text evidence="1">The sequence shown here is derived from an EMBL/GenBank/DDBJ whole genome shotgun (WGS) entry which is preliminary data.</text>
</comment>
<dbReference type="RefSeq" id="WP_345671276.1">
    <property type="nucleotide sequence ID" value="NZ_BAABKC010000106.1"/>
</dbReference>
<keyword evidence="2" id="KW-1185">Reference proteome</keyword>
<gene>
    <name evidence="1" type="ORF">GCM10023336_61040</name>
</gene>
<name>A0ABP9LC01_9ACTN</name>
<reference evidence="2" key="1">
    <citation type="journal article" date="2019" name="Int. J. Syst. Evol. Microbiol.">
        <title>The Global Catalogue of Microorganisms (GCM) 10K type strain sequencing project: providing services to taxonomists for standard genome sequencing and annotation.</title>
        <authorList>
            <consortium name="The Broad Institute Genomics Platform"/>
            <consortium name="The Broad Institute Genome Sequencing Center for Infectious Disease"/>
            <person name="Wu L."/>
            <person name="Ma J."/>
        </authorList>
    </citation>
    <scope>NUCLEOTIDE SEQUENCE [LARGE SCALE GENOMIC DNA]</scope>
    <source>
        <strain evidence="2">JCM 18410</strain>
    </source>
</reference>
<sequence>MKRDADGAVSDPKALVAPHAERGYDHLIEACRTTAAACPEIRSLTHLTLNTVDFCLRAAAAVPFEDALPWEDEVEVEGRPARRLVRWVTELDAAMRPLNTGELMRVLAVTRSAGAQCSRLRDGQYVVGVSATGAGGDAVDRAVNAMVTDLRTSHYQQADELPGGELDRPKRPLDGQVPLVMHVLTPDRDEESRLRGLWQRHVNPYDLQYAGYYRNRAPVCVGDAFEHGELADTFLVVPVQTRRALYRDLVFRLGAALVDLADILRPVTGDPLERLVLDVQEGAVYVHWLDPAAGDFLVGVTVRQREVAVAEERLADLIARLRPAPR</sequence>
<organism evidence="1 2">
    <name type="scientific">Streptomyces similanensis</name>
    <dbReference type="NCBI Taxonomy" id="1274988"/>
    <lineage>
        <taxon>Bacteria</taxon>
        <taxon>Bacillati</taxon>
        <taxon>Actinomycetota</taxon>
        <taxon>Actinomycetes</taxon>
        <taxon>Kitasatosporales</taxon>
        <taxon>Streptomycetaceae</taxon>
        <taxon>Streptomyces</taxon>
    </lineage>
</organism>
<protein>
    <submittedName>
        <fullName evidence="1">Uncharacterized protein</fullName>
    </submittedName>
</protein>
<dbReference type="EMBL" id="BAABKC010000106">
    <property type="protein sequence ID" value="GAA5073580.1"/>
    <property type="molecule type" value="Genomic_DNA"/>
</dbReference>